<keyword evidence="2 3" id="KW-0560">Oxidoreductase</keyword>
<comment type="similarity">
    <text evidence="1">Belongs to the short-chain dehydrogenases/reductases (SDR) family.</text>
</comment>
<dbReference type="Pfam" id="PF13561">
    <property type="entry name" value="adh_short_C2"/>
    <property type="match status" value="1"/>
</dbReference>
<dbReference type="GO" id="GO:0004316">
    <property type="term" value="F:3-oxoacyl-[acyl-carrier-protein] reductase (NADPH) activity"/>
    <property type="evidence" value="ECO:0007669"/>
    <property type="project" value="UniProtKB-EC"/>
</dbReference>
<reference evidence="3 4" key="2">
    <citation type="submission" date="2020-08" db="EMBL/GenBank/DDBJ databases">
        <authorList>
            <person name="Partida-Martinez L."/>
            <person name="Huntemann M."/>
            <person name="Clum A."/>
            <person name="Wang J."/>
            <person name="Palaniappan K."/>
            <person name="Ritter S."/>
            <person name="Chen I.-M."/>
            <person name="Stamatis D."/>
            <person name="Reddy T."/>
            <person name="O'Malley R."/>
            <person name="Daum C."/>
            <person name="Shapiro N."/>
            <person name="Ivanova N."/>
            <person name="Kyrpides N."/>
            <person name="Woyke T."/>
        </authorList>
    </citation>
    <scope>NUCLEOTIDE SEQUENCE [LARGE SCALE GENOMIC DNA]</scope>
    <source>
        <strain evidence="3 4">AS3.13</strain>
    </source>
</reference>
<dbReference type="PANTHER" id="PTHR43639:SF1">
    <property type="entry name" value="SHORT-CHAIN DEHYDROGENASE_REDUCTASE FAMILY PROTEIN"/>
    <property type="match status" value="1"/>
</dbReference>
<reference evidence="3 4" key="1">
    <citation type="submission" date="2020-08" db="EMBL/GenBank/DDBJ databases">
        <title>The Agave Microbiome: Exploring the role of microbial communities in plant adaptations to desert environments.</title>
        <authorList>
            <person name="Partida-Martinez L.P."/>
        </authorList>
    </citation>
    <scope>NUCLEOTIDE SEQUENCE [LARGE SCALE GENOMIC DNA]</scope>
    <source>
        <strain evidence="3 4">AS3.13</strain>
    </source>
</reference>
<dbReference type="Proteomes" id="UP000522313">
    <property type="component" value="Unassembled WGS sequence"/>
</dbReference>
<dbReference type="SUPFAM" id="SSF51735">
    <property type="entry name" value="NAD(P)-binding Rossmann-fold domains"/>
    <property type="match status" value="1"/>
</dbReference>
<gene>
    <name evidence="3" type="ORF">F4693_002224</name>
</gene>
<comment type="caution">
    <text evidence="3">The sequence shown here is derived from an EMBL/GenBank/DDBJ whole genome shotgun (WGS) entry which is preliminary data.</text>
</comment>
<dbReference type="RefSeq" id="WP_184505930.1">
    <property type="nucleotide sequence ID" value="NZ_JACHBT010000011.1"/>
</dbReference>
<evidence type="ECO:0000313" key="4">
    <source>
        <dbReference type="Proteomes" id="UP000522313"/>
    </source>
</evidence>
<dbReference type="Gene3D" id="3.40.50.720">
    <property type="entry name" value="NAD(P)-binding Rossmann-like Domain"/>
    <property type="match status" value="1"/>
</dbReference>
<organism evidence="3 4">
    <name type="scientific">Sphingomonas endophytica</name>
    <dbReference type="NCBI Taxonomy" id="869719"/>
    <lineage>
        <taxon>Bacteria</taxon>
        <taxon>Pseudomonadati</taxon>
        <taxon>Pseudomonadota</taxon>
        <taxon>Alphaproteobacteria</taxon>
        <taxon>Sphingomonadales</taxon>
        <taxon>Sphingomonadaceae</taxon>
        <taxon>Sphingomonas</taxon>
    </lineage>
</organism>
<dbReference type="EC" id="1.1.1.100" evidence="3"/>
<dbReference type="EMBL" id="JACHBT010000011">
    <property type="protein sequence ID" value="MBB6505236.1"/>
    <property type="molecule type" value="Genomic_DNA"/>
</dbReference>
<dbReference type="FunFam" id="3.40.50.720:FF:000173">
    <property type="entry name" value="3-oxoacyl-[acyl-carrier protein] reductase"/>
    <property type="match status" value="1"/>
</dbReference>
<dbReference type="InterPro" id="IPR036291">
    <property type="entry name" value="NAD(P)-bd_dom_sf"/>
</dbReference>
<evidence type="ECO:0000256" key="2">
    <source>
        <dbReference type="ARBA" id="ARBA00023002"/>
    </source>
</evidence>
<name>A0A7X0JCT7_9SPHN</name>
<dbReference type="PRINTS" id="PR00080">
    <property type="entry name" value="SDRFAMILY"/>
</dbReference>
<dbReference type="InterPro" id="IPR002347">
    <property type="entry name" value="SDR_fam"/>
</dbReference>
<proteinExistence type="inferred from homology"/>
<evidence type="ECO:0000256" key="1">
    <source>
        <dbReference type="ARBA" id="ARBA00006484"/>
    </source>
</evidence>
<dbReference type="PRINTS" id="PR00081">
    <property type="entry name" value="GDHRDH"/>
</dbReference>
<sequence>MPDQIDLRGRVGVVTGASRGIGAAVAEALARSGMNLVLGGHRHAETLEAFGHELARTHGVKVSCHAGDMADPATANALAKLAFSGHRQLDLWVNNAGLLVDGSIGMISDADVQKTLAVNLAGTIHGVQQAARLMQRGQGGSIVNLTSIMGRFGSAGLLAYSASKAGVIGATLSAAKELAPKKIRVNAIAPGFIATDMAKGLSEEKLAQRLSSIGMGRIGTALDVANAILFLASDMSSYVTGQVIGVDGAMVV</sequence>
<protein>
    <submittedName>
        <fullName evidence="3">3-oxoacyl-[acyl-carrier protein] reductase</fullName>
        <ecNumber evidence="3">1.1.1.100</ecNumber>
    </submittedName>
</protein>
<accession>A0A7X0JCT7</accession>
<evidence type="ECO:0000313" key="3">
    <source>
        <dbReference type="EMBL" id="MBB6505236.1"/>
    </source>
</evidence>
<dbReference type="AlphaFoldDB" id="A0A7X0JCT7"/>
<dbReference type="PANTHER" id="PTHR43639">
    <property type="entry name" value="OXIDOREDUCTASE, SHORT-CHAIN DEHYDROGENASE/REDUCTASE FAMILY (AFU_ORTHOLOGUE AFUA_5G02870)"/>
    <property type="match status" value="1"/>
</dbReference>